<protein>
    <submittedName>
        <fullName evidence="1">Uncharacterized protein</fullName>
    </submittedName>
</protein>
<organism evidence="1 2">
    <name type="scientific">Owenia fusiformis</name>
    <name type="common">Polychaete worm</name>
    <dbReference type="NCBI Taxonomy" id="6347"/>
    <lineage>
        <taxon>Eukaryota</taxon>
        <taxon>Metazoa</taxon>
        <taxon>Spiralia</taxon>
        <taxon>Lophotrochozoa</taxon>
        <taxon>Annelida</taxon>
        <taxon>Polychaeta</taxon>
        <taxon>Sedentaria</taxon>
        <taxon>Canalipalpata</taxon>
        <taxon>Sabellida</taxon>
        <taxon>Oweniida</taxon>
        <taxon>Oweniidae</taxon>
        <taxon>Owenia</taxon>
    </lineage>
</organism>
<comment type="caution">
    <text evidence="1">The sequence shown here is derived from an EMBL/GenBank/DDBJ whole genome shotgun (WGS) entry which is preliminary data.</text>
</comment>
<name>A0A8J1TKR0_OWEFU</name>
<proteinExistence type="predicted"/>
<accession>A0A8J1TKR0</accession>
<sequence length="239" mass="26487">MRLAEAYILVVVILVTSADGKPRRQKRQSSCDIPPTGTACNRRNPCPNTYKCHRKTKECYKDESFPPEGCITYIDESTCAPFKCGSGKECNDSYICISQPRGTFSVCCNDSVCYDRSGKLHRKYEGEWTESDGCTVCTCESNNNTKCNSSKCEMQCGNFSAFSPCPMSSGMKPCGKKIQIRKCQHFEGDITSQRNAELNVVICHPQPPAQCPQPGVALTEKIMDFGIDVIGGDEVYPMF</sequence>
<dbReference type="Proteomes" id="UP000749559">
    <property type="component" value="Unassembled WGS sequence"/>
</dbReference>
<dbReference type="EMBL" id="CAIIXF020000012">
    <property type="protein sequence ID" value="CAH1801783.1"/>
    <property type="molecule type" value="Genomic_DNA"/>
</dbReference>
<keyword evidence="2" id="KW-1185">Reference proteome</keyword>
<feature type="non-terminal residue" evidence="1">
    <location>
        <position position="239"/>
    </location>
</feature>
<evidence type="ECO:0000313" key="2">
    <source>
        <dbReference type="Proteomes" id="UP000749559"/>
    </source>
</evidence>
<gene>
    <name evidence="1" type="ORF">OFUS_LOCUS25534</name>
</gene>
<evidence type="ECO:0000313" key="1">
    <source>
        <dbReference type="EMBL" id="CAH1801783.1"/>
    </source>
</evidence>
<dbReference type="AlphaFoldDB" id="A0A8J1TKR0"/>
<reference evidence="1" key="1">
    <citation type="submission" date="2022-03" db="EMBL/GenBank/DDBJ databases">
        <authorList>
            <person name="Martin C."/>
        </authorList>
    </citation>
    <scope>NUCLEOTIDE SEQUENCE</scope>
</reference>